<protein>
    <submittedName>
        <fullName evidence="1">Uncharacterized protein DUF3515</fullName>
    </submittedName>
</protein>
<dbReference type="Proteomes" id="UP000278440">
    <property type="component" value="Unassembled WGS sequence"/>
</dbReference>
<evidence type="ECO:0000313" key="1">
    <source>
        <dbReference type="EMBL" id="RKT77450.1"/>
    </source>
</evidence>
<evidence type="ECO:0000313" key="2">
    <source>
        <dbReference type="Proteomes" id="UP000278440"/>
    </source>
</evidence>
<sequence>MHGRARLSDASARRRRPTRAGATVTAGVLLVGSALAGCARAPEVVTAPQASAGVCASARWPASVSGHGRVETEPDVPSAAAWGDPAIIARCGLAPLGPTTDQCVAVDDVDWVVRPLSDGTRATTYGRDPAIEVLVPSAYGPAPLLLPVFTDLARTLPSTGRRCS</sequence>
<dbReference type="Pfam" id="PF12028">
    <property type="entry name" value="DUF3515"/>
    <property type="match status" value="1"/>
</dbReference>
<accession>A0A495XSF9</accession>
<reference evidence="1 2" key="1">
    <citation type="submission" date="2018-10" db="EMBL/GenBank/DDBJ databases">
        <title>Sequencing the genomes of 1000 actinobacteria strains.</title>
        <authorList>
            <person name="Klenk H.-P."/>
        </authorList>
    </citation>
    <scope>NUCLEOTIDE SEQUENCE [LARGE SCALE GENOMIC DNA]</scope>
    <source>
        <strain evidence="1 2">DSM 44267</strain>
    </source>
</reference>
<keyword evidence="2" id="KW-1185">Reference proteome</keyword>
<dbReference type="EMBL" id="RBXT01000001">
    <property type="protein sequence ID" value="RKT77450.1"/>
    <property type="molecule type" value="Genomic_DNA"/>
</dbReference>
<dbReference type="AlphaFoldDB" id="A0A495XSF9"/>
<gene>
    <name evidence="1" type="ORF">DFJ68_0873</name>
</gene>
<comment type="caution">
    <text evidence="1">The sequence shown here is derived from an EMBL/GenBank/DDBJ whole genome shotgun (WGS) entry which is preliminary data.</text>
</comment>
<proteinExistence type="predicted"/>
<dbReference type="InterPro" id="IPR021903">
    <property type="entry name" value="DUF3515"/>
</dbReference>
<name>A0A495XSF9_9MICO</name>
<organism evidence="1 2">
    <name type="scientific">Terracoccus luteus</name>
    <dbReference type="NCBI Taxonomy" id="53356"/>
    <lineage>
        <taxon>Bacteria</taxon>
        <taxon>Bacillati</taxon>
        <taxon>Actinomycetota</taxon>
        <taxon>Actinomycetes</taxon>
        <taxon>Micrococcales</taxon>
        <taxon>Intrasporangiaceae</taxon>
        <taxon>Terracoccus</taxon>
    </lineage>
</organism>